<sequence>MNIFVACELGSSEKIIIQNNLKKHNLYFSNQVFNKIADNNFLRCEIVFGNIPPNWLVQSSKLKWIQLESTGFGEYSKLRKNFLKKDVIITNLKSFSASQAAQTALAGLLSFYRGTDFFALLKKEKKWVGDPIRNKLEILNNKKVLFFGKGSINKEVSKYLKPFDCKCSFIDSHSTKEYILNKLRLAEIIICALPGTKRTKMLFNKKMLDTFPKHSILVNVGRGDLIDENHLIEKLKNKTLRGAVLDVTSEEPLQKNSKLWNCPNLILTQHTGGGYTNEIIDKVYFFLDNFKRYSKNTSLLNLINPSKGY</sequence>
<name>A0A381UYX7_9ZZZZ</name>
<dbReference type="GO" id="GO:0051287">
    <property type="term" value="F:NAD binding"/>
    <property type="evidence" value="ECO:0007669"/>
    <property type="project" value="InterPro"/>
</dbReference>
<evidence type="ECO:0000313" key="4">
    <source>
        <dbReference type="EMBL" id="SVA33154.1"/>
    </source>
</evidence>
<dbReference type="SUPFAM" id="SSF51735">
    <property type="entry name" value="NAD(P)-binding Rossmann-fold domains"/>
    <property type="match status" value="1"/>
</dbReference>
<gene>
    <name evidence="4" type="ORF">METZ01_LOCUS86008</name>
</gene>
<dbReference type="Gene3D" id="3.40.50.720">
    <property type="entry name" value="NAD(P)-binding Rossmann-like Domain"/>
    <property type="match status" value="2"/>
</dbReference>
<evidence type="ECO:0000256" key="1">
    <source>
        <dbReference type="ARBA" id="ARBA00023002"/>
    </source>
</evidence>
<keyword evidence="2" id="KW-0520">NAD</keyword>
<proteinExistence type="predicted"/>
<accession>A0A381UYX7</accession>
<dbReference type="PANTHER" id="PTHR43333">
    <property type="entry name" value="2-HACID_DH_C DOMAIN-CONTAINING PROTEIN"/>
    <property type="match status" value="1"/>
</dbReference>
<organism evidence="4">
    <name type="scientific">marine metagenome</name>
    <dbReference type="NCBI Taxonomy" id="408172"/>
    <lineage>
        <taxon>unclassified sequences</taxon>
        <taxon>metagenomes</taxon>
        <taxon>ecological metagenomes</taxon>
    </lineage>
</organism>
<dbReference type="PANTHER" id="PTHR43333:SF1">
    <property type="entry name" value="D-ISOMER SPECIFIC 2-HYDROXYACID DEHYDROGENASE NAD-BINDING DOMAIN-CONTAINING PROTEIN"/>
    <property type="match status" value="1"/>
</dbReference>
<dbReference type="Pfam" id="PF02826">
    <property type="entry name" value="2-Hacid_dh_C"/>
    <property type="match status" value="1"/>
</dbReference>
<dbReference type="AlphaFoldDB" id="A0A381UYX7"/>
<reference evidence="4" key="1">
    <citation type="submission" date="2018-05" db="EMBL/GenBank/DDBJ databases">
        <authorList>
            <person name="Lanie J.A."/>
            <person name="Ng W.-L."/>
            <person name="Kazmierczak K.M."/>
            <person name="Andrzejewski T.M."/>
            <person name="Davidsen T.M."/>
            <person name="Wayne K.J."/>
            <person name="Tettelin H."/>
            <person name="Glass J.I."/>
            <person name="Rusch D."/>
            <person name="Podicherti R."/>
            <person name="Tsui H.-C.T."/>
            <person name="Winkler M.E."/>
        </authorList>
    </citation>
    <scope>NUCLEOTIDE SEQUENCE</scope>
</reference>
<protein>
    <recommendedName>
        <fullName evidence="3">D-isomer specific 2-hydroxyacid dehydrogenase NAD-binding domain-containing protein</fullName>
    </recommendedName>
</protein>
<evidence type="ECO:0000259" key="3">
    <source>
        <dbReference type="Pfam" id="PF02826"/>
    </source>
</evidence>
<keyword evidence="1" id="KW-0560">Oxidoreductase</keyword>
<feature type="domain" description="D-isomer specific 2-hydroxyacid dehydrogenase NAD-binding" evidence="3">
    <location>
        <begin position="106"/>
        <end position="272"/>
    </location>
</feature>
<dbReference type="EMBL" id="UINC01007409">
    <property type="protein sequence ID" value="SVA33154.1"/>
    <property type="molecule type" value="Genomic_DNA"/>
</dbReference>
<dbReference type="GO" id="GO:0016491">
    <property type="term" value="F:oxidoreductase activity"/>
    <property type="evidence" value="ECO:0007669"/>
    <property type="project" value="UniProtKB-KW"/>
</dbReference>
<evidence type="ECO:0000256" key="2">
    <source>
        <dbReference type="ARBA" id="ARBA00023027"/>
    </source>
</evidence>
<dbReference type="InterPro" id="IPR006140">
    <property type="entry name" value="D-isomer_DH_NAD-bd"/>
</dbReference>
<dbReference type="InterPro" id="IPR036291">
    <property type="entry name" value="NAD(P)-bd_dom_sf"/>
</dbReference>